<evidence type="ECO:0000313" key="3">
    <source>
        <dbReference type="Proteomes" id="UP001283361"/>
    </source>
</evidence>
<keyword evidence="3" id="KW-1185">Reference proteome</keyword>
<organism evidence="2 3">
    <name type="scientific">Elysia crispata</name>
    <name type="common">lettuce slug</name>
    <dbReference type="NCBI Taxonomy" id="231223"/>
    <lineage>
        <taxon>Eukaryota</taxon>
        <taxon>Metazoa</taxon>
        <taxon>Spiralia</taxon>
        <taxon>Lophotrochozoa</taxon>
        <taxon>Mollusca</taxon>
        <taxon>Gastropoda</taxon>
        <taxon>Heterobranchia</taxon>
        <taxon>Euthyneura</taxon>
        <taxon>Panpulmonata</taxon>
        <taxon>Sacoglossa</taxon>
        <taxon>Placobranchoidea</taxon>
        <taxon>Plakobranchidae</taxon>
        <taxon>Elysia</taxon>
    </lineage>
</organism>
<accession>A0AAE0ZWF2</accession>
<dbReference type="AlphaFoldDB" id="A0AAE0ZWF2"/>
<keyword evidence="1" id="KW-1133">Transmembrane helix</keyword>
<keyword evidence="1" id="KW-0472">Membrane</keyword>
<sequence>MATQTKLNKRICKHHGKVTKTFRVEKLFSLFTLATVTMLMGRRLAAQRNVLEPLMFAHGASHLLHGRSVNGVDLPVLVLLQAQLGCTN</sequence>
<feature type="transmembrane region" description="Helical" evidence="1">
    <location>
        <begin position="27"/>
        <end position="45"/>
    </location>
</feature>
<dbReference type="EMBL" id="JAWDGP010003165">
    <property type="protein sequence ID" value="KAK3776933.1"/>
    <property type="molecule type" value="Genomic_DNA"/>
</dbReference>
<dbReference type="Proteomes" id="UP001283361">
    <property type="component" value="Unassembled WGS sequence"/>
</dbReference>
<reference evidence="2" key="1">
    <citation type="journal article" date="2023" name="G3 (Bethesda)">
        <title>A reference genome for the long-term kleptoplast-retaining sea slug Elysia crispata morphotype clarki.</title>
        <authorList>
            <person name="Eastman K.E."/>
            <person name="Pendleton A.L."/>
            <person name="Shaikh M.A."/>
            <person name="Suttiyut T."/>
            <person name="Ogas R."/>
            <person name="Tomko P."/>
            <person name="Gavelis G."/>
            <person name="Widhalm J.R."/>
            <person name="Wisecaver J.H."/>
        </authorList>
    </citation>
    <scope>NUCLEOTIDE SEQUENCE</scope>
    <source>
        <strain evidence="2">ECLA1</strain>
    </source>
</reference>
<name>A0AAE0ZWF2_9GAST</name>
<evidence type="ECO:0000256" key="1">
    <source>
        <dbReference type="SAM" id="Phobius"/>
    </source>
</evidence>
<protein>
    <submittedName>
        <fullName evidence="2">Uncharacterized protein</fullName>
    </submittedName>
</protein>
<proteinExistence type="predicted"/>
<keyword evidence="1" id="KW-0812">Transmembrane</keyword>
<gene>
    <name evidence="2" type="ORF">RRG08_014911</name>
</gene>
<evidence type="ECO:0000313" key="2">
    <source>
        <dbReference type="EMBL" id="KAK3776933.1"/>
    </source>
</evidence>
<comment type="caution">
    <text evidence="2">The sequence shown here is derived from an EMBL/GenBank/DDBJ whole genome shotgun (WGS) entry which is preliminary data.</text>
</comment>